<proteinExistence type="predicted"/>
<evidence type="ECO:0000313" key="2">
    <source>
        <dbReference type="Proteomes" id="UP000830375"/>
    </source>
</evidence>
<keyword evidence="1" id="KW-0808">Transferase</keyword>
<accession>A0ABQ8L3J9</accession>
<evidence type="ECO:0000313" key="1">
    <source>
        <dbReference type="EMBL" id="KAI2645247.1"/>
    </source>
</evidence>
<sequence>MQKLCKKYTFNKRDSTNWRVNGNSRKLRCWQKSSKRRQLQQLQADNEVKVAAARVRVYNNFDGLESFEEETDHKTQYGWQDAGLRTLLNPQAMPFQPHPAPSKAPVTQEEVSLSQAIASSLTLSRLPVPTTFTGDLLKFIDWKISSWLSLTRSPSQLVKKYLKIYLAGEACKAVEGFFYLNSEKAYQGAWAVLQDRYGSPFIVQKAFRDKLMKWPKIAANDSIALRVYRFPSRLC</sequence>
<keyword evidence="1" id="KW-0418">Kinase</keyword>
<reference evidence="1 2" key="1">
    <citation type="submission" date="2022-01" db="EMBL/GenBank/DDBJ databases">
        <title>A high-quality chromosome-level genome assembly of rohu carp, Labeo rohita.</title>
        <authorList>
            <person name="Arick M.A. II"/>
            <person name="Hsu C.-Y."/>
            <person name="Magbanua Z."/>
            <person name="Pechanova O."/>
            <person name="Grover C."/>
            <person name="Miller E."/>
            <person name="Thrash A."/>
            <person name="Ezzel L."/>
            <person name="Alam S."/>
            <person name="Benzie J."/>
            <person name="Hamilton M."/>
            <person name="Karsi A."/>
            <person name="Lawrence M.L."/>
            <person name="Peterson D.G."/>
        </authorList>
    </citation>
    <scope>NUCLEOTIDE SEQUENCE [LARGE SCALE GENOMIC DNA]</scope>
    <source>
        <strain evidence="2">BAU-BD-2019</strain>
        <tissue evidence="1">Blood</tissue>
    </source>
</reference>
<dbReference type="InterPro" id="IPR005312">
    <property type="entry name" value="DUF1759"/>
</dbReference>
<keyword evidence="2" id="KW-1185">Reference proteome</keyword>
<name>A0ABQ8L3J9_LABRO</name>
<gene>
    <name evidence="1" type="ORF">H4Q32_029545</name>
</gene>
<organism evidence="1 2">
    <name type="scientific">Labeo rohita</name>
    <name type="common">Indian major carp</name>
    <name type="synonym">Cyprinus rohita</name>
    <dbReference type="NCBI Taxonomy" id="84645"/>
    <lineage>
        <taxon>Eukaryota</taxon>
        <taxon>Metazoa</taxon>
        <taxon>Chordata</taxon>
        <taxon>Craniata</taxon>
        <taxon>Vertebrata</taxon>
        <taxon>Euteleostomi</taxon>
        <taxon>Actinopterygii</taxon>
        <taxon>Neopterygii</taxon>
        <taxon>Teleostei</taxon>
        <taxon>Ostariophysi</taxon>
        <taxon>Cypriniformes</taxon>
        <taxon>Cyprinidae</taxon>
        <taxon>Labeoninae</taxon>
        <taxon>Labeonini</taxon>
        <taxon>Labeo</taxon>
    </lineage>
</organism>
<dbReference type="PANTHER" id="PTHR47331:SF5">
    <property type="entry name" value="RIBONUCLEASE H"/>
    <property type="match status" value="1"/>
</dbReference>
<dbReference type="Proteomes" id="UP000830375">
    <property type="component" value="Unassembled WGS sequence"/>
</dbReference>
<dbReference type="Pfam" id="PF03564">
    <property type="entry name" value="DUF1759"/>
    <property type="match status" value="1"/>
</dbReference>
<dbReference type="EMBL" id="JACTAM010002299">
    <property type="protein sequence ID" value="KAI2645247.1"/>
    <property type="molecule type" value="Genomic_DNA"/>
</dbReference>
<dbReference type="PANTHER" id="PTHR47331">
    <property type="entry name" value="PHD-TYPE DOMAIN-CONTAINING PROTEIN"/>
    <property type="match status" value="1"/>
</dbReference>
<dbReference type="GO" id="GO:0016301">
    <property type="term" value="F:kinase activity"/>
    <property type="evidence" value="ECO:0007669"/>
    <property type="project" value="UniProtKB-KW"/>
</dbReference>
<comment type="caution">
    <text evidence="1">The sequence shown here is derived from an EMBL/GenBank/DDBJ whole genome shotgun (WGS) entry which is preliminary data.</text>
</comment>
<protein>
    <submittedName>
        <fullName evidence="1">Serine/threonine-protein kinase haspin</fullName>
    </submittedName>
</protein>